<evidence type="ECO:0000313" key="5">
    <source>
        <dbReference type="WBParaSite" id="ASIM_0001661101-mRNA-1"/>
    </source>
</evidence>
<gene>
    <name evidence="3" type="ORF">ASIM_LOCUS16018</name>
</gene>
<reference evidence="3 4" key="2">
    <citation type="submission" date="2018-11" db="EMBL/GenBank/DDBJ databases">
        <authorList>
            <consortium name="Pathogen Informatics"/>
        </authorList>
    </citation>
    <scope>NUCLEOTIDE SEQUENCE [LARGE SCALE GENOMIC DNA]</scope>
</reference>
<feature type="compositionally biased region" description="Low complexity" evidence="1">
    <location>
        <begin position="354"/>
        <end position="371"/>
    </location>
</feature>
<keyword evidence="4" id="KW-1185">Reference proteome</keyword>
<feature type="region of interest" description="Disordered" evidence="1">
    <location>
        <begin position="344"/>
        <end position="373"/>
    </location>
</feature>
<dbReference type="AlphaFoldDB" id="A0A0M3K6M0"/>
<evidence type="ECO:0000313" key="4">
    <source>
        <dbReference type="Proteomes" id="UP000267096"/>
    </source>
</evidence>
<dbReference type="PANTHER" id="PTHR47695:SF3">
    <property type="entry name" value="PID DOMAIN-CONTAINING PROTEIN"/>
    <property type="match status" value="1"/>
</dbReference>
<accession>A0A0M3K6M0</accession>
<dbReference type="OrthoDB" id="10069833at2759"/>
<feature type="compositionally biased region" description="Low complexity" evidence="1">
    <location>
        <begin position="62"/>
        <end position="79"/>
    </location>
</feature>
<dbReference type="EMBL" id="UYRR01032740">
    <property type="protein sequence ID" value="VDK56665.1"/>
    <property type="molecule type" value="Genomic_DNA"/>
</dbReference>
<organism evidence="5">
    <name type="scientific">Anisakis simplex</name>
    <name type="common">Herring worm</name>
    <dbReference type="NCBI Taxonomy" id="6269"/>
    <lineage>
        <taxon>Eukaryota</taxon>
        <taxon>Metazoa</taxon>
        <taxon>Ecdysozoa</taxon>
        <taxon>Nematoda</taxon>
        <taxon>Chromadorea</taxon>
        <taxon>Rhabditida</taxon>
        <taxon>Spirurina</taxon>
        <taxon>Ascaridomorpha</taxon>
        <taxon>Ascaridoidea</taxon>
        <taxon>Anisakidae</taxon>
        <taxon>Anisakis</taxon>
        <taxon>Anisakis simplex complex</taxon>
    </lineage>
</organism>
<sequence>MKAGRMNWTRTAEFLKTLRNIITMLSANTNNQQELIFEQDATRKQLAERPPCTDEQDDERSIMNTGNNNNHSSTSSSCNDPFRFQGEGVSFKGKLIGVRDVDSARGDVMCSEAMRLAKASIKASGQHKQRIVLNISIEGLKIKDEKTLVCVCLCLRLSFVPFCCTFSLYASLPSPLYTTSRCLEFRLSPVIQLMRVLLASSMEVLITRTNFMGGDASTTEGDKNGDQVGNKVDNNVAVADLLDLESELFNLEQGVEQLQSIPTFCEDYQTNGCNNYANSDDQWPVPCNNQQQLNAFASDNITDQMNVQNSFNERLALSSNNTANQLNGIHMINPFSDNYYSYNTSNNVASTPGNFQQQQQQSNNNNGTNNQLMDSQFNDFHKPRQQFSTVHSAPNFETNAFSETNPFLNSTNQKFELPSQTQPDPFDTQKAQSIIEFINNKSKQQNQFNNTFNSNSTSFADFDNENKMTRSPCKSKPDTNHPKVTTLEEAFTKLVDMDSLMKQSSHSSDIVNSKSNVTNTNPFSVILSPPKVPLSAMPSSYNPSPLINTSTVASSHQAIPYSASAPFVSSLQSNTAITNNDPFNDAFFR</sequence>
<name>A0A0M3K6M0_ANISI</name>
<dbReference type="Proteomes" id="UP000267096">
    <property type="component" value="Unassembled WGS sequence"/>
</dbReference>
<feature type="region of interest" description="Disordered" evidence="1">
    <location>
        <begin position="42"/>
        <end position="80"/>
    </location>
</feature>
<feature type="domain" description="PID" evidence="2">
    <location>
        <begin position="86"/>
        <end position="147"/>
    </location>
</feature>
<evidence type="ECO:0000259" key="2">
    <source>
        <dbReference type="PROSITE" id="PS01179"/>
    </source>
</evidence>
<dbReference type="InterPro" id="IPR011993">
    <property type="entry name" value="PH-like_dom_sf"/>
</dbReference>
<dbReference type="InterPro" id="IPR006020">
    <property type="entry name" value="PTB/PI_dom"/>
</dbReference>
<dbReference type="SUPFAM" id="SSF50729">
    <property type="entry name" value="PH domain-like"/>
    <property type="match status" value="1"/>
</dbReference>
<reference evidence="5" key="1">
    <citation type="submission" date="2017-02" db="UniProtKB">
        <authorList>
            <consortium name="WormBaseParasite"/>
        </authorList>
    </citation>
    <scope>IDENTIFICATION</scope>
</reference>
<dbReference type="Gene3D" id="2.30.29.30">
    <property type="entry name" value="Pleckstrin-homology domain (PH domain)/Phosphotyrosine-binding domain (PTB)"/>
    <property type="match status" value="1"/>
</dbReference>
<dbReference type="GO" id="GO:0005737">
    <property type="term" value="C:cytoplasm"/>
    <property type="evidence" value="ECO:0007669"/>
    <property type="project" value="TreeGrafter"/>
</dbReference>
<dbReference type="WBParaSite" id="ASIM_0001661101-mRNA-1">
    <property type="protein sequence ID" value="ASIM_0001661101-mRNA-1"/>
    <property type="gene ID" value="ASIM_0001661101"/>
</dbReference>
<dbReference type="PROSITE" id="PS01179">
    <property type="entry name" value="PID"/>
    <property type="match status" value="1"/>
</dbReference>
<evidence type="ECO:0000313" key="3">
    <source>
        <dbReference type="EMBL" id="VDK56665.1"/>
    </source>
</evidence>
<dbReference type="PANTHER" id="PTHR47695">
    <property type="entry name" value="PID DOMAIN-CONTAINING PROTEIN"/>
    <property type="match status" value="1"/>
</dbReference>
<proteinExistence type="predicted"/>
<evidence type="ECO:0000256" key="1">
    <source>
        <dbReference type="SAM" id="MobiDB-lite"/>
    </source>
</evidence>
<protein>
    <submittedName>
        <fullName evidence="5">Protein disabled (inferred by orthology to a D. melanogaster protein)</fullName>
    </submittedName>
</protein>